<dbReference type="Proteomes" id="UP001189122">
    <property type="component" value="Unassembled WGS sequence"/>
</dbReference>
<gene>
    <name evidence="2" type="ORF">SI7747_UN008801</name>
</gene>
<name>A0ABN7E7Q7_SPIIN</name>
<dbReference type="InterPro" id="IPR036388">
    <property type="entry name" value="WH-like_DNA-bd_sf"/>
</dbReference>
<comment type="caution">
    <text evidence="2">The sequence shown here is derived from an EMBL/GenBank/DDBJ whole genome shotgun (WGS) entry which is preliminary data.</text>
</comment>
<dbReference type="Pfam" id="PF23559">
    <property type="entry name" value="WHD_DRP"/>
    <property type="match status" value="1"/>
</dbReference>
<evidence type="ECO:0000259" key="1">
    <source>
        <dbReference type="Pfam" id="PF23559"/>
    </source>
</evidence>
<protein>
    <recommendedName>
        <fullName evidence="1">Disease resistance protein winged helix domain-containing protein</fullName>
    </recommendedName>
</protein>
<keyword evidence="3" id="KW-1185">Reference proteome</keyword>
<proteinExistence type="predicted"/>
<sequence>MTCGTPTAGETLEETAEDYLEELVQRCMVILVRDLPELRCRIHDVLHDFTVAEAKEVGFLVCHVSETTEAPPHWIPPCGAFLFRGIKRRTGTRRPPQVCAPC</sequence>
<reference evidence="3" key="1">
    <citation type="journal article" date="2020" name="Sci. Rep.">
        <title>Chromosome-scale genome assembly for the duckweed Spirodela intermedia, integrating cytogenetic maps, PacBio and Oxford Nanopore libraries.</title>
        <authorList>
            <person name="Hoang P.T.N."/>
            <person name="Fiebig A."/>
            <person name="Novak P."/>
            <person name="Macas J."/>
            <person name="Cao H.X."/>
            <person name="Stepanenko A."/>
            <person name="Chen G."/>
            <person name="Borisjuk N."/>
            <person name="Scholz U."/>
            <person name="Schubert I."/>
        </authorList>
    </citation>
    <scope>NUCLEOTIDE SEQUENCE [LARGE SCALE GENOMIC DNA]</scope>
</reference>
<feature type="domain" description="Disease resistance protein winged helix" evidence="1">
    <location>
        <begin position="7"/>
        <end position="49"/>
    </location>
</feature>
<dbReference type="Gene3D" id="1.10.10.10">
    <property type="entry name" value="Winged helix-like DNA-binding domain superfamily/Winged helix DNA-binding domain"/>
    <property type="match status" value="1"/>
</dbReference>
<dbReference type="EMBL" id="CACRZD030000024">
    <property type="protein sequence ID" value="CAA6673881.1"/>
    <property type="molecule type" value="Genomic_DNA"/>
</dbReference>
<dbReference type="InterPro" id="IPR058922">
    <property type="entry name" value="WHD_DRP"/>
</dbReference>
<organism evidence="2 3">
    <name type="scientific">Spirodela intermedia</name>
    <name type="common">Intermediate duckweed</name>
    <dbReference type="NCBI Taxonomy" id="51605"/>
    <lineage>
        <taxon>Eukaryota</taxon>
        <taxon>Viridiplantae</taxon>
        <taxon>Streptophyta</taxon>
        <taxon>Embryophyta</taxon>
        <taxon>Tracheophyta</taxon>
        <taxon>Spermatophyta</taxon>
        <taxon>Magnoliopsida</taxon>
        <taxon>Liliopsida</taxon>
        <taxon>Araceae</taxon>
        <taxon>Lemnoideae</taxon>
        <taxon>Spirodela</taxon>
    </lineage>
</organism>
<accession>A0ABN7E7Q7</accession>
<evidence type="ECO:0000313" key="3">
    <source>
        <dbReference type="Proteomes" id="UP001189122"/>
    </source>
</evidence>
<evidence type="ECO:0000313" key="2">
    <source>
        <dbReference type="EMBL" id="CAA6673881.1"/>
    </source>
</evidence>